<sequence length="125" mass="14516">MVPKKKDSMPTYVFGDLYRYDVDKGDWKLVSSANNPLISVHFLVIEWLKIRNRRLQVRFGIESQRFKVRSEASECGKQKRRRHQVRKLFSSSPSVFGMTTSLANLKGDLAMWSLHGKIKQMEVAV</sequence>
<dbReference type="Proteomes" id="UP001177003">
    <property type="component" value="Chromosome 2"/>
</dbReference>
<organism evidence="1 2">
    <name type="scientific">Lactuca saligna</name>
    <name type="common">Willowleaf lettuce</name>
    <dbReference type="NCBI Taxonomy" id="75948"/>
    <lineage>
        <taxon>Eukaryota</taxon>
        <taxon>Viridiplantae</taxon>
        <taxon>Streptophyta</taxon>
        <taxon>Embryophyta</taxon>
        <taxon>Tracheophyta</taxon>
        <taxon>Spermatophyta</taxon>
        <taxon>Magnoliopsida</taxon>
        <taxon>eudicotyledons</taxon>
        <taxon>Gunneridae</taxon>
        <taxon>Pentapetalae</taxon>
        <taxon>asterids</taxon>
        <taxon>campanulids</taxon>
        <taxon>Asterales</taxon>
        <taxon>Asteraceae</taxon>
        <taxon>Cichorioideae</taxon>
        <taxon>Cichorieae</taxon>
        <taxon>Lactucinae</taxon>
        <taxon>Lactuca</taxon>
    </lineage>
</organism>
<protein>
    <submittedName>
        <fullName evidence="1">Uncharacterized protein</fullName>
    </submittedName>
</protein>
<keyword evidence="2" id="KW-1185">Reference proteome</keyword>
<accession>A0AA35V4J7</accession>
<dbReference type="AlphaFoldDB" id="A0AA35V4J7"/>
<name>A0AA35V4J7_LACSI</name>
<dbReference type="EMBL" id="OX465078">
    <property type="protein sequence ID" value="CAI9270349.1"/>
    <property type="molecule type" value="Genomic_DNA"/>
</dbReference>
<reference evidence="1" key="1">
    <citation type="submission" date="2023-04" db="EMBL/GenBank/DDBJ databases">
        <authorList>
            <person name="Vijverberg K."/>
            <person name="Xiong W."/>
            <person name="Schranz E."/>
        </authorList>
    </citation>
    <scope>NUCLEOTIDE SEQUENCE</scope>
</reference>
<gene>
    <name evidence="1" type="ORF">LSALG_LOCUS10666</name>
</gene>
<evidence type="ECO:0000313" key="2">
    <source>
        <dbReference type="Proteomes" id="UP001177003"/>
    </source>
</evidence>
<evidence type="ECO:0000313" key="1">
    <source>
        <dbReference type="EMBL" id="CAI9270349.1"/>
    </source>
</evidence>
<proteinExistence type="predicted"/>